<dbReference type="InterPro" id="IPR048920">
    <property type="entry name" value="REC102"/>
</dbReference>
<dbReference type="Proteomes" id="UP000019384">
    <property type="component" value="Unassembled WGS sequence"/>
</dbReference>
<dbReference type="HOGENOM" id="CLU_1421620_0_0_1"/>
<reference evidence="1" key="2">
    <citation type="submission" date="2014-02" db="EMBL/GenBank/DDBJ databases">
        <title>Complete DNA sequence of /Kuraishia capsulata/ illustrates novel genomic features among budding yeasts (/Saccharomycotina/).</title>
        <authorList>
            <person name="Morales L."/>
            <person name="Noel B."/>
            <person name="Porcel B."/>
            <person name="Marcet-Houben M."/>
            <person name="Hullo M-F."/>
            <person name="Sacerdot C."/>
            <person name="Tekaia F."/>
            <person name="Leh-Louis V."/>
            <person name="Despons L."/>
            <person name="Khanna V."/>
            <person name="Aury J-M."/>
            <person name="Barbe V."/>
            <person name="Couloux A."/>
            <person name="Labadie K."/>
            <person name="Pelletier E."/>
            <person name="Souciet J-L."/>
            <person name="Boekhout T."/>
            <person name="Gabaldon T."/>
            <person name="Wincker P."/>
            <person name="Dujon B."/>
        </authorList>
    </citation>
    <scope>NUCLEOTIDE SEQUENCE</scope>
    <source>
        <strain evidence="1">CBS 1993</strain>
    </source>
</reference>
<organism evidence="1 2">
    <name type="scientific">Kuraishia capsulata CBS 1993</name>
    <dbReference type="NCBI Taxonomy" id="1382522"/>
    <lineage>
        <taxon>Eukaryota</taxon>
        <taxon>Fungi</taxon>
        <taxon>Dikarya</taxon>
        <taxon>Ascomycota</taxon>
        <taxon>Saccharomycotina</taxon>
        <taxon>Pichiomycetes</taxon>
        <taxon>Pichiales</taxon>
        <taxon>Pichiaceae</taxon>
        <taxon>Kuraishia</taxon>
    </lineage>
</organism>
<evidence type="ECO:0000313" key="2">
    <source>
        <dbReference type="Proteomes" id="UP000019384"/>
    </source>
</evidence>
<dbReference type="EMBL" id="HG793128">
    <property type="protein sequence ID" value="CDK27958.1"/>
    <property type="molecule type" value="Genomic_DNA"/>
</dbReference>
<dbReference type="AlphaFoldDB" id="W6MNV6"/>
<gene>
    <name evidence="1" type="ORF">KUCA_T00003938001</name>
</gene>
<reference evidence="1" key="1">
    <citation type="submission" date="2013-12" db="EMBL/GenBank/DDBJ databases">
        <authorList>
            <person name="Genoscope - CEA"/>
        </authorList>
    </citation>
    <scope>NUCLEOTIDE SEQUENCE</scope>
    <source>
        <strain evidence="1">CBS 1993</strain>
    </source>
</reference>
<keyword evidence="2" id="KW-1185">Reference proteome</keyword>
<dbReference type="Pfam" id="PF21736">
    <property type="entry name" value="REC102"/>
    <property type="match status" value="1"/>
</dbReference>
<proteinExistence type="predicted"/>
<sequence length="191" mass="21313">MNLELSPCLTDESGLRFLVTCGLFTPMVLHRFGIDNKDLSFGPVLLNQLVQIGVRIDISMGGSPKSPTFELVELVNYLMVSNAMALETQFPMVFSFHARKLFRDNFDYLYSISSSLSGQQSNEEINHGFLLQISRQVTEGQNMIQIMATLSNSAQGRLKYLLMKRKKSGDGDEICAGQVLNLAVAKEVLRL</sequence>
<evidence type="ECO:0000313" key="1">
    <source>
        <dbReference type="EMBL" id="CDK27958.1"/>
    </source>
</evidence>
<name>W6MNV6_9ASCO</name>
<dbReference type="RefSeq" id="XP_022459950.1">
    <property type="nucleotide sequence ID" value="XM_022602403.1"/>
</dbReference>
<accession>W6MNV6</accession>
<dbReference type="GeneID" id="34521338"/>
<protein>
    <submittedName>
        <fullName evidence="1">Uncharacterized protein</fullName>
    </submittedName>
</protein>